<evidence type="ECO:0000256" key="10">
    <source>
        <dbReference type="ARBA" id="ARBA00023163"/>
    </source>
</evidence>
<dbReference type="PANTHER" id="PTHR46125:SF27">
    <property type="entry name" value="GATA TRANSCRIPTION FACTOR 28"/>
    <property type="match status" value="1"/>
</dbReference>
<proteinExistence type="inferred from homology"/>
<evidence type="ECO:0000313" key="17">
    <source>
        <dbReference type="Proteomes" id="UP001179952"/>
    </source>
</evidence>
<keyword evidence="17" id="KW-1185">Reference proteome</keyword>
<organism evidence="16 17">
    <name type="scientific">Acorus gramineus</name>
    <name type="common">Dwarf sweet flag</name>
    <dbReference type="NCBI Taxonomy" id="55184"/>
    <lineage>
        <taxon>Eukaryota</taxon>
        <taxon>Viridiplantae</taxon>
        <taxon>Streptophyta</taxon>
        <taxon>Embryophyta</taxon>
        <taxon>Tracheophyta</taxon>
        <taxon>Spermatophyta</taxon>
        <taxon>Magnoliopsida</taxon>
        <taxon>Liliopsida</taxon>
        <taxon>Acoraceae</taxon>
        <taxon>Acorus</taxon>
    </lineage>
</organism>
<evidence type="ECO:0000256" key="9">
    <source>
        <dbReference type="ARBA" id="ARBA00023159"/>
    </source>
</evidence>
<comment type="caution">
    <text evidence="16">The sequence shown here is derived from an EMBL/GenBank/DDBJ whole genome shotgun (WGS) entry which is preliminary data.</text>
</comment>
<comment type="function">
    <text evidence="1">Transcriptional activator that specifically binds 5'-GATA-3' or 5'-GAT-3' motifs within gene promoters.</text>
</comment>
<dbReference type="InterPro" id="IPR010399">
    <property type="entry name" value="Tify_dom"/>
</dbReference>
<dbReference type="SUPFAM" id="SSF57716">
    <property type="entry name" value="Glucocorticoid receptor-like (DNA-binding domain)"/>
    <property type="match status" value="1"/>
</dbReference>
<evidence type="ECO:0000256" key="1">
    <source>
        <dbReference type="ARBA" id="ARBA00002206"/>
    </source>
</evidence>
<feature type="compositionally biased region" description="Basic and acidic residues" evidence="13">
    <location>
        <begin position="61"/>
        <end position="70"/>
    </location>
</feature>
<feature type="domain" description="CCT" evidence="14">
    <location>
        <begin position="151"/>
        <end position="193"/>
    </location>
</feature>
<evidence type="ECO:0000256" key="7">
    <source>
        <dbReference type="ARBA" id="ARBA00023015"/>
    </source>
</evidence>
<dbReference type="InterPro" id="IPR000679">
    <property type="entry name" value="Znf_GATA"/>
</dbReference>
<keyword evidence="10" id="KW-0804">Transcription</keyword>
<evidence type="ECO:0000256" key="12">
    <source>
        <dbReference type="PROSITE-ProRule" id="PRU00357"/>
    </source>
</evidence>
<feature type="domain" description="Tify" evidence="15">
    <location>
        <begin position="90"/>
        <end position="125"/>
    </location>
</feature>
<dbReference type="Pfam" id="PF00320">
    <property type="entry name" value="GATA"/>
    <property type="match status" value="1"/>
</dbReference>
<dbReference type="GO" id="GO:0005634">
    <property type="term" value="C:nucleus"/>
    <property type="evidence" value="ECO:0007669"/>
    <property type="project" value="UniProtKB-SubCell"/>
</dbReference>
<dbReference type="PROSITE" id="PS51320">
    <property type="entry name" value="TIFY"/>
    <property type="match status" value="1"/>
</dbReference>
<keyword evidence="8" id="KW-0238">DNA-binding</keyword>
<dbReference type="PROSITE" id="PS00344">
    <property type="entry name" value="GATA_ZN_FINGER_1"/>
    <property type="match status" value="1"/>
</dbReference>
<evidence type="ECO:0000256" key="8">
    <source>
        <dbReference type="ARBA" id="ARBA00023125"/>
    </source>
</evidence>
<reference evidence="16" key="1">
    <citation type="journal article" date="2023" name="Nat. Commun.">
        <title>Diploid and tetraploid genomes of Acorus and the evolution of monocots.</title>
        <authorList>
            <person name="Ma L."/>
            <person name="Liu K.W."/>
            <person name="Li Z."/>
            <person name="Hsiao Y.Y."/>
            <person name="Qi Y."/>
            <person name="Fu T."/>
            <person name="Tang G.D."/>
            <person name="Zhang D."/>
            <person name="Sun W.H."/>
            <person name="Liu D.K."/>
            <person name="Li Y."/>
            <person name="Chen G.Z."/>
            <person name="Liu X.D."/>
            <person name="Liao X.Y."/>
            <person name="Jiang Y.T."/>
            <person name="Yu X."/>
            <person name="Hao Y."/>
            <person name="Huang J."/>
            <person name="Zhao X.W."/>
            <person name="Ke S."/>
            <person name="Chen Y.Y."/>
            <person name="Wu W.L."/>
            <person name="Hsu J.L."/>
            <person name="Lin Y.F."/>
            <person name="Huang M.D."/>
            <person name="Li C.Y."/>
            <person name="Huang L."/>
            <person name="Wang Z.W."/>
            <person name="Zhao X."/>
            <person name="Zhong W.Y."/>
            <person name="Peng D.H."/>
            <person name="Ahmad S."/>
            <person name="Lan S."/>
            <person name="Zhang J.S."/>
            <person name="Tsai W.C."/>
            <person name="Van de Peer Y."/>
            <person name="Liu Z.J."/>
        </authorList>
    </citation>
    <scope>NUCLEOTIDE SEQUENCE</scope>
    <source>
        <strain evidence="16">SCP</strain>
    </source>
</reference>
<dbReference type="SMART" id="SM00401">
    <property type="entry name" value="ZnF_GATA"/>
    <property type="match status" value="1"/>
</dbReference>
<evidence type="ECO:0000313" key="16">
    <source>
        <dbReference type="EMBL" id="KAK1269883.1"/>
    </source>
</evidence>
<dbReference type="InterPro" id="IPR010402">
    <property type="entry name" value="CCT_domain"/>
</dbReference>
<dbReference type="Proteomes" id="UP001179952">
    <property type="component" value="Unassembled WGS sequence"/>
</dbReference>
<dbReference type="Pfam" id="PF06200">
    <property type="entry name" value="tify"/>
    <property type="match status" value="1"/>
</dbReference>
<evidence type="ECO:0000256" key="11">
    <source>
        <dbReference type="ARBA" id="ARBA00023242"/>
    </source>
</evidence>
<evidence type="ECO:0000256" key="4">
    <source>
        <dbReference type="ARBA" id="ARBA00022723"/>
    </source>
</evidence>
<dbReference type="PROSITE" id="PS51017">
    <property type="entry name" value="CCT"/>
    <property type="match status" value="1"/>
</dbReference>
<dbReference type="GO" id="GO:0043565">
    <property type="term" value="F:sequence-specific DNA binding"/>
    <property type="evidence" value="ECO:0007669"/>
    <property type="project" value="InterPro"/>
</dbReference>
<dbReference type="InterPro" id="IPR045280">
    <property type="entry name" value="TIFY-like"/>
</dbReference>
<keyword evidence="7" id="KW-0805">Transcription regulation</keyword>
<dbReference type="PANTHER" id="PTHR46125">
    <property type="entry name" value="GATA TRANSCRIPTION FACTOR 28"/>
    <property type="match status" value="1"/>
</dbReference>
<evidence type="ECO:0000259" key="15">
    <source>
        <dbReference type="PROSITE" id="PS51320"/>
    </source>
</evidence>
<accession>A0AAV9B0C3</accession>
<gene>
    <name evidence="16" type="ORF">QJS04_geneDACA013942</name>
</gene>
<keyword evidence="9" id="KW-0010">Activator</keyword>
<dbReference type="InterPro" id="IPR013088">
    <property type="entry name" value="Znf_NHR/GATA"/>
</dbReference>
<evidence type="ECO:0000256" key="6">
    <source>
        <dbReference type="ARBA" id="ARBA00022833"/>
    </source>
</evidence>
<protein>
    <submittedName>
        <fullName evidence="16">GATA transcription factor 24</fullName>
    </submittedName>
</protein>
<evidence type="ECO:0000256" key="2">
    <source>
        <dbReference type="ARBA" id="ARBA00004123"/>
    </source>
</evidence>
<dbReference type="GO" id="GO:0006355">
    <property type="term" value="P:regulation of DNA-templated transcription"/>
    <property type="evidence" value="ECO:0007669"/>
    <property type="project" value="InterPro"/>
</dbReference>
<keyword evidence="11 12" id="KW-0539">Nucleus</keyword>
<dbReference type="Pfam" id="PF06203">
    <property type="entry name" value="CCT"/>
    <property type="match status" value="1"/>
</dbReference>
<evidence type="ECO:0000259" key="14">
    <source>
        <dbReference type="PROSITE" id="PS51017"/>
    </source>
</evidence>
<dbReference type="GO" id="GO:0008270">
    <property type="term" value="F:zinc ion binding"/>
    <property type="evidence" value="ECO:0007669"/>
    <property type="project" value="UniProtKB-KW"/>
</dbReference>
<keyword evidence="4" id="KW-0479">Metal-binding</keyword>
<dbReference type="SMART" id="SM00979">
    <property type="entry name" value="TIFY"/>
    <property type="match status" value="1"/>
</dbReference>
<comment type="similarity">
    <text evidence="3">Belongs to the type IV zinc-finger family. Class C subfamily.</text>
</comment>
<dbReference type="EMBL" id="JAUJYN010000006">
    <property type="protein sequence ID" value="KAK1269883.1"/>
    <property type="molecule type" value="Genomic_DNA"/>
</dbReference>
<evidence type="ECO:0000256" key="5">
    <source>
        <dbReference type="ARBA" id="ARBA00022771"/>
    </source>
</evidence>
<feature type="region of interest" description="Disordered" evidence="13">
    <location>
        <begin position="39"/>
        <end position="75"/>
    </location>
</feature>
<evidence type="ECO:0000256" key="3">
    <source>
        <dbReference type="ARBA" id="ARBA00007722"/>
    </source>
</evidence>
<comment type="subcellular location">
    <subcellularLocation>
        <location evidence="2 12">Nucleus</location>
    </subcellularLocation>
</comment>
<evidence type="ECO:0000256" key="13">
    <source>
        <dbReference type="SAM" id="MobiDB-lite"/>
    </source>
</evidence>
<name>A0AAV9B0C3_ACOGR</name>
<keyword evidence="6" id="KW-0862">Zinc</keyword>
<dbReference type="CDD" id="cd00202">
    <property type="entry name" value="ZnF_GATA"/>
    <property type="match status" value="1"/>
</dbReference>
<keyword evidence="5" id="KW-0863">Zinc-finger</keyword>
<reference evidence="16" key="2">
    <citation type="submission" date="2023-06" db="EMBL/GenBank/DDBJ databases">
        <authorList>
            <person name="Ma L."/>
            <person name="Liu K.-W."/>
            <person name="Li Z."/>
            <person name="Hsiao Y.-Y."/>
            <person name="Qi Y."/>
            <person name="Fu T."/>
            <person name="Tang G."/>
            <person name="Zhang D."/>
            <person name="Sun W.-H."/>
            <person name="Liu D.-K."/>
            <person name="Li Y."/>
            <person name="Chen G.-Z."/>
            <person name="Liu X.-D."/>
            <person name="Liao X.-Y."/>
            <person name="Jiang Y.-T."/>
            <person name="Yu X."/>
            <person name="Hao Y."/>
            <person name="Huang J."/>
            <person name="Zhao X.-W."/>
            <person name="Ke S."/>
            <person name="Chen Y.-Y."/>
            <person name="Wu W.-L."/>
            <person name="Hsu J.-L."/>
            <person name="Lin Y.-F."/>
            <person name="Huang M.-D."/>
            <person name="Li C.-Y."/>
            <person name="Huang L."/>
            <person name="Wang Z.-W."/>
            <person name="Zhao X."/>
            <person name="Zhong W.-Y."/>
            <person name="Peng D.-H."/>
            <person name="Ahmad S."/>
            <person name="Lan S."/>
            <person name="Zhang J.-S."/>
            <person name="Tsai W.-C."/>
            <person name="Van De Peer Y."/>
            <person name="Liu Z.-J."/>
        </authorList>
    </citation>
    <scope>NUCLEOTIDE SEQUENCE</scope>
    <source>
        <strain evidence="16">SCP</strain>
        <tissue evidence="16">Leaves</tissue>
    </source>
</reference>
<sequence length="292" mass="31795">MNEIPNPSSMDAKAVHGLFGDGPVAGQGMAFPVPIEDASGGGASMEGDLQGRRGRPPGHVAEMEGEHDDGSEMETGVPSDLQLVHHRDQAGVGGNQLTLSFQGEVYVFDSVSPEKVQAVLLLLGGREIPTGLPSITSSSHQGSKRSNFPQRVASLIRFREKRKERNFERKVRYNVRKEVALRMHRYKGQFASSKSIIEEAASTIANWDATQRWGQETRPEASALPKPFRCHHCGISAKSTPMMRRGPDGPRTLCNACGLMWATKQRGVTDPILHRDDADAVLAIENGDDSSD</sequence>
<dbReference type="AlphaFoldDB" id="A0AAV9B0C3"/>
<dbReference type="Gene3D" id="3.30.50.10">
    <property type="entry name" value="Erythroid Transcription Factor GATA-1, subunit A"/>
    <property type="match status" value="1"/>
</dbReference>